<dbReference type="SUPFAM" id="SSF50182">
    <property type="entry name" value="Sm-like ribonucleoproteins"/>
    <property type="match status" value="1"/>
</dbReference>
<dbReference type="InterPro" id="IPR011066">
    <property type="entry name" value="MscS_channel_C_sf"/>
</dbReference>
<keyword evidence="12" id="KW-1185">Reference proteome</keyword>
<reference evidence="11 12" key="1">
    <citation type="journal article" date="2015" name="Genome Announc.">
        <title>Genome Sequence of 'Candidatus Thioglobus autotrophica' Strain EF1, a Chemoautotroph from the SUP05 Clade of Marine Gammaproteobacteria.</title>
        <authorList>
            <person name="Shah V."/>
            <person name="Morris R.M."/>
        </authorList>
    </citation>
    <scope>NUCLEOTIDE SEQUENCE [LARGE SCALE GENOMIC DNA]</scope>
    <source>
        <strain evidence="11 12">EF1</strain>
    </source>
</reference>
<dbReference type="STRING" id="1705394.SP60_06490"/>
<accession>A0A0M5LF28</accession>
<evidence type="ECO:0000313" key="11">
    <source>
        <dbReference type="EMBL" id="ALE52878.1"/>
    </source>
</evidence>
<evidence type="ECO:0000256" key="7">
    <source>
        <dbReference type="SAM" id="Phobius"/>
    </source>
</evidence>
<evidence type="ECO:0000256" key="3">
    <source>
        <dbReference type="ARBA" id="ARBA00022475"/>
    </source>
</evidence>
<evidence type="ECO:0000256" key="4">
    <source>
        <dbReference type="ARBA" id="ARBA00022692"/>
    </source>
</evidence>
<comment type="subcellular location">
    <subcellularLocation>
        <location evidence="1">Cell membrane</location>
        <topology evidence="1">Multi-pass membrane protein</topology>
    </subcellularLocation>
</comment>
<dbReference type="Gene3D" id="3.30.70.100">
    <property type="match status" value="1"/>
</dbReference>
<dbReference type="Pfam" id="PF00924">
    <property type="entry name" value="MS_channel_2nd"/>
    <property type="match status" value="1"/>
</dbReference>
<evidence type="ECO:0000256" key="1">
    <source>
        <dbReference type="ARBA" id="ARBA00004651"/>
    </source>
</evidence>
<protein>
    <submittedName>
        <fullName evidence="11">Mechanosensitive ion channel protein MscS</fullName>
    </submittedName>
</protein>
<dbReference type="PANTHER" id="PTHR43634">
    <property type="entry name" value="OW CONDUCTANCE MECHANOSENSITIVE CHANNEL"/>
    <property type="match status" value="1"/>
</dbReference>
<evidence type="ECO:0000256" key="6">
    <source>
        <dbReference type="ARBA" id="ARBA00023136"/>
    </source>
</evidence>
<dbReference type="PATRIC" id="fig|1705394.5.peg.1293"/>
<dbReference type="PANTHER" id="PTHR43634:SF2">
    <property type="entry name" value="LOW CONDUCTANCE MECHANOSENSITIVE CHANNEL YNAI"/>
    <property type="match status" value="1"/>
</dbReference>
<dbReference type="InterPro" id="IPR045042">
    <property type="entry name" value="YnaI-like"/>
</dbReference>
<dbReference type="GO" id="GO:0005886">
    <property type="term" value="C:plasma membrane"/>
    <property type="evidence" value="ECO:0007669"/>
    <property type="project" value="UniProtKB-SubCell"/>
</dbReference>
<feature type="transmembrane region" description="Helical" evidence="7">
    <location>
        <begin position="12"/>
        <end position="36"/>
    </location>
</feature>
<organism evidence="11 12">
    <name type="scientific">Candidatus Thioglobus autotrophicus</name>
    <dbReference type="NCBI Taxonomy" id="1705394"/>
    <lineage>
        <taxon>Bacteria</taxon>
        <taxon>Pseudomonadati</taxon>
        <taxon>Pseudomonadota</taxon>
        <taxon>Gammaproteobacteria</taxon>
        <taxon>Candidatus Pseudothioglobaceae</taxon>
        <taxon>Candidatus Thioglobus</taxon>
    </lineage>
</organism>
<keyword evidence="6 7" id="KW-0472">Membrane</keyword>
<feature type="domain" description="Mechanosensitive ion channel MscS C-terminal" evidence="9">
    <location>
        <begin position="246"/>
        <end position="330"/>
    </location>
</feature>
<dbReference type="Pfam" id="PF21088">
    <property type="entry name" value="MS_channel_1st"/>
    <property type="match status" value="1"/>
</dbReference>
<gene>
    <name evidence="11" type="ORF">SP60_06490</name>
</gene>
<evidence type="ECO:0000259" key="9">
    <source>
        <dbReference type="Pfam" id="PF21082"/>
    </source>
</evidence>
<dbReference type="SUPFAM" id="SSF82689">
    <property type="entry name" value="Mechanosensitive channel protein MscS (YggB), C-terminal domain"/>
    <property type="match status" value="1"/>
</dbReference>
<keyword evidence="3" id="KW-1003">Cell membrane</keyword>
<dbReference type="InterPro" id="IPR011014">
    <property type="entry name" value="MscS_channel_TM-2"/>
</dbReference>
<proteinExistence type="inferred from homology"/>
<dbReference type="GO" id="GO:0008381">
    <property type="term" value="F:mechanosensitive monoatomic ion channel activity"/>
    <property type="evidence" value="ECO:0007669"/>
    <property type="project" value="UniProtKB-ARBA"/>
</dbReference>
<feature type="transmembrane region" description="Helical" evidence="7">
    <location>
        <begin position="57"/>
        <end position="75"/>
    </location>
</feature>
<dbReference type="AlphaFoldDB" id="A0A0M5LF28"/>
<evidence type="ECO:0000256" key="2">
    <source>
        <dbReference type="ARBA" id="ARBA00008017"/>
    </source>
</evidence>
<dbReference type="RefSeq" id="WP_053951851.1">
    <property type="nucleotide sequence ID" value="NZ_CP010552.1"/>
</dbReference>
<evidence type="ECO:0000259" key="8">
    <source>
        <dbReference type="Pfam" id="PF00924"/>
    </source>
</evidence>
<dbReference type="OrthoDB" id="9775207at2"/>
<evidence type="ECO:0000259" key="10">
    <source>
        <dbReference type="Pfam" id="PF21088"/>
    </source>
</evidence>
<keyword evidence="5 7" id="KW-1133">Transmembrane helix</keyword>
<feature type="domain" description="Mechanosensitive ion channel MscS" evidence="8">
    <location>
        <begin position="170"/>
        <end position="232"/>
    </location>
</feature>
<dbReference type="InterPro" id="IPR049142">
    <property type="entry name" value="MS_channel_1st"/>
</dbReference>
<dbReference type="Pfam" id="PF21082">
    <property type="entry name" value="MS_channel_3rd"/>
    <property type="match status" value="1"/>
</dbReference>
<dbReference type="EMBL" id="CP010552">
    <property type="protein sequence ID" value="ALE52878.1"/>
    <property type="molecule type" value="Genomic_DNA"/>
</dbReference>
<dbReference type="Gene3D" id="2.30.30.60">
    <property type="match status" value="1"/>
</dbReference>
<dbReference type="InterPro" id="IPR023408">
    <property type="entry name" value="MscS_beta-dom_sf"/>
</dbReference>
<dbReference type="Gene3D" id="1.10.287.1260">
    <property type="match status" value="1"/>
</dbReference>
<evidence type="ECO:0000256" key="5">
    <source>
        <dbReference type="ARBA" id="ARBA00022989"/>
    </source>
</evidence>
<dbReference type="InterPro" id="IPR049278">
    <property type="entry name" value="MS_channel_C"/>
</dbReference>
<name>A0A0M5LF28_9GAMM</name>
<dbReference type="InterPro" id="IPR010920">
    <property type="entry name" value="LSM_dom_sf"/>
</dbReference>
<evidence type="ECO:0000313" key="12">
    <source>
        <dbReference type="Proteomes" id="UP000058020"/>
    </source>
</evidence>
<sequence length="345" mass="39056">MNDFLQNMTPYQAVGILFVVALVAHVILGFILNQIIKHTDKTTNQLDDHLIKSISTPLKALIWFGWIYFSIVAFKDQIEVLASVTEYIDITPIFIITWGVVRVISGVETYLIEDNNNVDNDSVRLFSRLIKILVIVAILLGVAQFLGFSISSLLTFGGVGGIVMGFAAKDMLSNIFGGLMIQMDKPFSTGDWIRSSEFEGTVEKIGWRMTRIRTFSKNPVYIPNSIFASIPIETPSRMTNRRINEVIGIRYDDIKQMPLIVTEVENMLKMRKDIDQTQSLRVYFNYFNASSIDFNLYAFTNTTGKGEYQKIKQDVLLQVAKIIESHQAEIAFPTQTLHIQNSAES</sequence>
<feature type="transmembrane region" description="Helical" evidence="7">
    <location>
        <begin position="87"/>
        <end position="104"/>
    </location>
</feature>
<dbReference type="SUPFAM" id="SSF82861">
    <property type="entry name" value="Mechanosensitive channel protein MscS (YggB), transmembrane region"/>
    <property type="match status" value="1"/>
</dbReference>
<comment type="similarity">
    <text evidence="2">Belongs to the MscS (TC 1.A.23) family.</text>
</comment>
<keyword evidence="4 7" id="KW-0812">Transmembrane</keyword>
<feature type="domain" description="Mechanosensitive ion channel transmembrane helices 2/3" evidence="10">
    <location>
        <begin position="129"/>
        <end position="169"/>
    </location>
</feature>
<dbReference type="Proteomes" id="UP000058020">
    <property type="component" value="Chromosome"/>
</dbReference>
<feature type="transmembrane region" description="Helical" evidence="7">
    <location>
        <begin position="125"/>
        <end position="147"/>
    </location>
</feature>
<dbReference type="InterPro" id="IPR006685">
    <property type="entry name" value="MscS_channel_2nd"/>
</dbReference>
<dbReference type="KEGG" id="tho:SP60_06490"/>